<dbReference type="AlphaFoldDB" id="A0A5J5I1L3"/>
<dbReference type="PANTHER" id="PTHR11177">
    <property type="entry name" value="CHITINASE"/>
    <property type="match status" value="1"/>
</dbReference>
<dbReference type="OrthoDB" id="9775889at2"/>
<evidence type="ECO:0000256" key="1">
    <source>
        <dbReference type="ARBA" id="ARBA00000822"/>
    </source>
</evidence>
<reference evidence="9 10" key="1">
    <citation type="submission" date="2019-09" db="EMBL/GenBank/DDBJ databases">
        <title>Whole genome sequences of isolates from the Mars Exploration Rovers.</title>
        <authorList>
            <person name="Seuylemezian A."/>
            <person name="Vaishampayan P."/>
        </authorList>
    </citation>
    <scope>NUCLEOTIDE SEQUENCE [LARGE SCALE GENOMIC DNA]</scope>
    <source>
        <strain evidence="9 10">MER_TA_151</strain>
    </source>
</reference>
<dbReference type="InterPro" id="IPR001223">
    <property type="entry name" value="Glyco_hydro18_cat"/>
</dbReference>
<evidence type="ECO:0000256" key="4">
    <source>
        <dbReference type="ARBA" id="ARBA00023295"/>
    </source>
</evidence>
<dbReference type="PANTHER" id="PTHR11177:SF317">
    <property type="entry name" value="CHITINASE 12-RELATED"/>
    <property type="match status" value="1"/>
</dbReference>
<dbReference type="InterPro" id="IPR050314">
    <property type="entry name" value="Glycosyl_Hydrlase_18"/>
</dbReference>
<dbReference type="EMBL" id="VYKL01000010">
    <property type="protein sequence ID" value="KAA9028419.1"/>
    <property type="molecule type" value="Genomic_DNA"/>
</dbReference>
<dbReference type="GO" id="GO:0008061">
    <property type="term" value="F:chitin binding"/>
    <property type="evidence" value="ECO:0007669"/>
    <property type="project" value="InterPro"/>
</dbReference>
<keyword evidence="4 5" id="KW-0326">Glycosidase</keyword>
<comment type="caution">
    <text evidence="9">The sequence shown here is derived from an EMBL/GenBank/DDBJ whole genome shotgun (WGS) entry which is preliminary data.</text>
</comment>
<evidence type="ECO:0000256" key="2">
    <source>
        <dbReference type="ARBA" id="ARBA00012729"/>
    </source>
</evidence>
<evidence type="ECO:0000259" key="8">
    <source>
        <dbReference type="PROSITE" id="PS51910"/>
    </source>
</evidence>
<accession>A0A5J5I1L3</accession>
<proteinExistence type="inferred from homology"/>
<dbReference type="SMART" id="SM00636">
    <property type="entry name" value="Glyco_18"/>
    <property type="match status" value="1"/>
</dbReference>
<evidence type="ECO:0000256" key="5">
    <source>
        <dbReference type="RuleBase" id="RU000489"/>
    </source>
</evidence>
<dbReference type="GO" id="GO:0005975">
    <property type="term" value="P:carbohydrate metabolic process"/>
    <property type="evidence" value="ECO:0007669"/>
    <property type="project" value="InterPro"/>
</dbReference>
<dbReference type="Gene3D" id="3.20.20.80">
    <property type="entry name" value="Glycosidases"/>
    <property type="match status" value="1"/>
</dbReference>
<gene>
    <name evidence="9" type="ORF">F4V44_03855</name>
</gene>
<dbReference type="InterPro" id="IPR011583">
    <property type="entry name" value="Chitinase_II/V-like_cat"/>
</dbReference>
<keyword evidence="10" id="KW-1185">Reference proteome</keyword>
<feature type="domain" description="GH18" evidence="8">
    <location>
        <begin position="73"/>
        <end position="385"/>
    </location>
</feature>
<evidence type="ECO:0000256" key="7">
    <source>
        <dbReference type="SAM" id="MobiDB-lite"/>
    </source>
</evidence>
<comment type="similarity">
    <text evidence="6">Belongs to the glycosyl hydrolase 18 family.</text>
</comment>
<keyword evidence="3 5" id="KW-0378">Hydrolase</keyword>
<comment type="catalytic activity">
    <reaction evidence="1">
        <text>Random endo-hydrolysis of N-acetyl-beta-D-glucosaminide (1-&gt;4)-beta-linkages in chitin and chitodextrins.</text>
        <dbReference type="EC" id="3.2.1.14"/>
    </reaction>
</comment>
<dbReference type="PROSITE" id="PS01095">
    <property type="entry name" value="GH18_1"/>
    <property type="match status" value="1"/>
</dbReference>
<feature type="region of interest" description="Disordered" evidence="7">
    <location>
        <begin position="35"/>
        <end position="73"/>
    </location>
</feature>
<dbReference type="EC" id="3.2.1.14" evidence="2"/>
<name>A0A5J5I1L3_9BACI</name>
<dbReference type="SUPFAM" id="SSF51445">
    <property type="entry name" value="(Trans)glycosidases"/>
    <property type="match status" value="1"/>
</dbReference>
<dbReference type="PROSITE" id="PS51910">
    <property type="entry name" value="GH18_2"/>
    <property type="match status" value="1"/>
</dbReference>
<sequence>MKIRNLLLSLLIIFTFSGGFFAGIFYSNHTSQQDSQKIKNKQDLTQSSKKEKDKQEQTSEPEQEPNTETNQSKVLMGYVQDFRDPNMVNYADLTHVIFSFAHPAKDGSLLLNGETALNNLRAIVSKAHEQDTKVMLAVGGWYHIQGGESYTYFKEAISNPQSRTKLVIELTDIADRENLDGIDIDFEHPRSTEDAYNLTLFTQELSEKLHSKNKELSIAVNAKVHSVAGTEINNVIYEPAMFNHVDHVNIMAYDGHWDDGYNAANLAPYPYIENIVNYWSHLFDSHQIAKNKLVLGVPFYAQPEDPNVKQISYAAIINNNPENAGQDTVVMNGTTYYYNGIGTVQKKTKLALDNGFGGMMLWEAGHDTTGSHSLTAAISNSLDLDHGYTLQSASEE</sequence>
<dbReference type="GO" id="GO:0008843">
    <property type="term" value="F:endochitinase activity"/>
    <property type="evidence" value="ECO:0007669"/>
    <property type="project" value="UniProtKB-EC"/>
</dbReference>
<feature type="compositionally biased region" description="Basic and acidic residues" evidence="7">
    <location>
        <begin position="36"/>
        <end position="57"/>
    </location>
</feature>
<evidence type="ECO:0000313" key="10">
    <source>
        <dbReference type="Proteomes" id="UP000326671"/>
    </source>
</evidence>
<dbReference type="Pfam" id="PF00704">
    <property type="entry name" value="Glyco_hydro_18"/>
    <property type="match status" value="1"/>
</dbReference>
<dbReference type="GO" id="GO:0006032">
    <property type="term" value="P:chitin catabolic process"/>
    <property type="evidence" value="ECO:0007669"/>
    <property type="project" value="TreeGrafter"/>
</dbReference>
<dbReference type="RefSeq" id="WP_150438671.1">
    <property type="nucleotide sequence ID" value="NZ_VYKL01000010.1"/>
</dbReference>
<organism evidence="9 10">
    <name type="scientific">Niallia endozanthoxylica</name>
    <dbReference type="NCBI Taxonomy" id="2036016"/>
    <lineage>
        <taxon>Bacteria</taxon>
        <taxon>Bacillati</taxon>
        <taxon>Bacillota</taxon>
        <taxon>Bacilli</taxon>
        <taxon>Bacillales</taxon>
        <taxon>Bacillaceae</taxon>
        <taxon>Niallia</taxon>
    </lineage>
</organism>
<dbReference type="GO" id="GO:0005576">
    <property type="term" value="C:extracellular region"/>
    <property type="evidence" value="ECO:0007669"/>
    <property type="project" value="TreeGrafter"/>
</dbReference>
<evidence type="ECO:0000313" key="9">
    <source>
        <dbReference type="EMBL" id="KAA9028419.1"/>
    </source>
</evidence>
<dbReference type="InterPro" id="IPR017853">
    <property type="entry name" value="GH"/>
</dbReference>
<evidence type="ECO:0000256" key="3">
    <source>
        <dbReference type="ARBA" id="ARBA00022801"/>
    </source>
</evidence>
<evidence type="ECO:0000256" key="6">
    <source>
        <dbReference type="RuleBase" id="RU004453"/>
    </source>
</evidence>
<dbReference type="Gene3D" id="3.40.5.30">
    <property type="entry name" value="(Trans)glycosidases - domain 2"/>
    <property type="match status" value="1"/>
</dbReference>
<protein>
    <recommendedName>
        <fullName evidence="2">chitinase</fullName>
        <ecNumber evidence="2">3.2.1.14</ecNumber>
    </recommendedName>
</protein>
<dbReference type="Proteomes" id="UP000326671">
    <property type="component" value="Unassembled WGS sequence"/>
</dbReference>
<dbReference type="InterPro" id="IPR001579">
    <property type="entry name" value="Glyco_hydro_18_chit_AS"/>
</dbReference>